<name>A0AA96X2I7_LEPBY</name>
<evidence type="ECO:0000313" key="1">
    <source>
        <dbReference type="EMBL" id="WNZ48694.1"/>
    </source>
</evidence>
<protein>
    <submittedName>
        <fullName evidence="1">Uncharacterized protein</fullName>
    </submittedName>
</protein>
<reference evidence="1" key="2">
    <citation type="submission" date="2023-07" db="EMBL/GenBank/DDBJ databases">
        <authorList>
            <person name="Bai X.-H."/>
            <person name="Wang H.-H."/>
            <person name="Wang J."/>
            <person name="Ma M.-Y."/>
            <person name="Hu H.-H."/>
            <person name="Song Z.-L."/>
            <person name="Ma H.-G."/>
            <person name="Fan Y."/>
            <person name="Du C.-Y."/>
            <person name="Xu J.-C."/>
        </authorList>
    </citation>
    <scope>NUCLEOTIDE SEQUENCE</scope>
    <source>
        <strain evidence="1">CZ1</strain>
    </source>
</reference>
<organism evidence="1">
    <name type="scientific">Leptolyngbya boryana CZ1</name>
    <dbReference type="NCBI Taxonomy" id="3060204"/>
    <lineage>
        <taxon>Bacteria</taxon>
        <taxon>Bacillati</taxon>
        <taxon>Cyanobacteriota</taxon>
        <taxon>Cyanophyceae</taxon>
        <taxon>Leptolyngbyales</taxon>
        <taxon>Leptolyngbyaceae</taxon>
        <taxon>Leptolyngbya group</taxon>
        <taxon>Leptolyngbya</taxon>
    </lineage>
</organism>
<dbReference type="RefSeq" id="WP_190649508.1">
    <property type="nucleotide sequence ID" value="NZ_CP130144.1"/>
</dbReference>
<proteinExistence type="predicted"/>
<reference evidence="1" key="1">
    <citation type="journal article" date="2023" name="Plants (Basel)">
        <title>Genomic Analysis of Leptolyngbya boryana CZ1 Reveals Efficient Carbon Fixation Modules.</title>
        <authorList>
            <person name="Bai X."/>
            <person name="Wang H."/>
            <person name="Cheng W."/>
            <person name="Wang J."/>
            <person name="Ma M."/>
            <person name="Hu H."/>
            <person name="Song Z."/>
            <person name="Ma H."/>
            <person name="Fan Y."/>
            <person name="Du C."/>
            <person name="Xu J."/>
        </authorList>
    </citation>
    <scope>NUCLEOTIDE SEQUENCE</scope>
    <source>
        <strain evidence="1">CZ1</strain>
    </source>
</reference>
<sequence>MFPFTPHTTLRLNFGLGGSLFLNPFLTLRQTGDRRSLSLSDPNSEMVIRRAYRTY</sequence>
<gene>
    <name evidence="1" type="ORF">Q2T42_12740</name>
</gene>
<accession>A0AA96X2I7</accession>
<dbReference type="AlphaFoldDB" id="A0AA96X2I7"/>
<dbReference type="EMBL" id="CP130144">
    <property type="protein sequence ID" value="WNZ48694.1"/>
    <property type="molecule type" value="Genomic_DNA"/>
</dbReference>